<dbReference type="InterPro" id="IPR011990">
    <property type="entry name" value="TPR-like_helical_dom_sf"/>
</dbReference>
<evidence type="ECO:0000313" key="4">
    <source>
        <dbReference type="Proteomes" id="UP001500575"/>
    </source>
</evidence>
<comment type="caution">
    <text evidence="3">The sequence shown here is derived from an EMBL/GenBank/DDBJ whole genome shotgun (WGS) entry which is preliminary data.</text>
</comment>
<keyword evidence="4" id="KW-1185">Reference proteome</keyword>
<accession>A0ABN2YSN1</accession>
<feature type="domain" description="Activator of Hsp90 ATPase homologue 1/2-like C-terminal" evidence="2">
    <location>
        <begin position="14"/>
        <end position="144"/>
    </location>
</feature>
<dbReference type="RefSeq" id="WP_344304968.1">
    <property type="nucleotide sequence ID" value="NZ_BAAAQQ010000013.1"/>
</dbReference>
<gene>
    <name evidence="3" type="ORF">GCM10009843_33590</name>
</gene>
<dbReference type="SUPFAM" id="SSF48452">
    <property type="entry name" value="TPR-like"/>
    <property type="match status" value="1"/>
</dbReference>
<evidence type="ECO:0000256" key="1">
    <source>
        <dbReference type="ARBA" id="ARBA00006817"/>
    </source>
</evidence>
<evidence type="ECO:0000313" key="3">
    <source>
        <dbReference type="EMBL" id="GAA2130761.1"/>
    </source>
</evidence>
<proteinExistence type="inferred from homology"/>
<dbReference type="Proteomes" id="UP001500575">
    <property type="component" value="Unassembled WGS sequence"/>
</dbReference>
<evidence type="ECO:0000259" key="2">
    <source>
        <dbReference type="Pfam" id="PF08327"/>
    </source>
</evidence>
<dbReference type="Pfam" id="PF08327">
    <property type="entry name" value="AHSA1"/>
    <property type="match status" value="1"/>
</dbReference>
<comment type="similarity">
    <text evidence="1">Belongs to the AHA1 family.</text>
</comment>
<organism evidence="3 4">
    <name type="scientific">Nocardioides bigeumensis</name>
    <dbReference type="NCBI Taxonomy" id="433657"/>
    <lineage>
        <taxon>Bacteria</taxon>
        <taxon>Bacillati</taxon>
        <taxon>Actinomycetota</taxon>
        <taxon>Actinomycetes</taxon>
        <taxon>Propionibacteriales</taxon>
        <taxon>Nocardioidaceae</taxon>
        <taxon>Nocardioides</taxon>
    </lineage>
</organism>
<sequence>MTLTAHVYQIYIAADADQVWAGITDSEWTKRYFHGTAFVEGPTPGARYVTAIPGGSEAVDGVVEEMTPPSPGQAGRFVQTWHVLYDAAMADEPPSRVEWTVEQVGDGLTRVRLVHGDLAGSPLTWASVKDGWVWILGGLKTVLETGRSLPAATVDTGDDQRPAEGDWHRRQGVEANNPIHALLEQPASAARDEDLLRHAYAAAYHWERAAGRGPANDARAAYMISRALTATDQAVRGLVSADRCLAICVEHGLDDFDLAYAHEARARALLALGRADEAASAWAAARAVEVADPEDRAIVEADLAVLEPVLG</sequence>
<protein>
    <recommendedName>
        <fullName evidence="2">Activator of Hsp90 ATPase homologue 1/2-like C-terminal domain-containing protein</fullName>
    </recommendedName>
</protein>
<dbReference type="InterPro" id="IPR013538">
    <property type="entry name" value="ASHA1/2-like_C"/>
</dbReference>
<dbReference type="InterPro" id="IPR023393">
    <property type="entry name" value="START-like_dom_sf"/>
</dbReference>
<dbReference type="SUPFAM" id="SSF55961">
    <property type="entry name" value="Bet v1-like"/>
    <property type="match status" value="1"/>
</dbReference>
<name>A0ABN2YSN1_9ACTN</name>
<dbReference type="Gene3D" id="3.30.530.20">
    <property type="match status" value="1"/>
</dbReference>
<reference evidence="3 4" key="1">
    <citation type="journal article" date="2019" name="Int. J. Syst. Evol. Microbiol.">
        <title>The Global Catalogue of Microorganisms (GCM) 10K type strain sequencing project: providing services to taxonomists for standard genome sequencing and annotation.</title>
        <authorList>
            <consortium name="The Broad Institute Genomics Platform"/>
            <consortium name="The Broad Institute Genome Sequencing Center for Infectious Disease"/>
            <person name="Wu L."/>
            <person name="Ma J."/>
        </authorList>
    </citation>
    <scope>NUCLEOTIDE SEQUENCE [LARGE SCALE GENOMIC DNA]</scope>
    <source>
        <strain evidence="3 4">JCM 16021</strain>
    </source>
</reference>
<dbReference type="EMBL" id="BAAAQQ010000013">
    <property type="protein sequence ID" value="GAA2130761.1"/>
    <property type="molecule type" value="Genomic_DNA"/>
</dbReference>